<evidence type="ECO:0000256" key="6">
    <source>
        <dbReference type="PROSITE-ProRule" id="PRU00089"/>
    </source>
</evidence>
<dbReference type="GO" id="GO:0000981">
    <property type="term" value="F:DNA-binding transcription factor activity, RNA polymerase II-specific"/>
    <property type="evidence" value="ECO:0007669"/>
    <property type="project" value="TreeGrafter"/>
</dbReference>
<evidence type="ECO:0000259" key="9">
    <source>
        <dbReference type="PROSITE" id="PS50039"/>
    </source>
</evidence>
<feature type="DNA-binding region" description="Fork-head" evidence="6">
    <location>
        <begin position="258"/>
        <end position="348"/>
    </location>
</feature>
<comment type="subcellular location">
    <subcellularLocation>
        <location evidence="1 6">Nucleus</location>
    </subcellularLocation>
</comment>
<feature type="region of interest" description="Disordered" evidence="7">
    <location>
        <begin position="587"/>
        <end position="617"/>
    </location>
</feature>
<dbReference type="Gene3D" id="2.60.200.20">
    <property type="match status" value="1"/>
</dbReference>
<dbReference type="InterPro" id="IPR001766">
    <property type="entry name" value="Fork_head_dom"/>
</dbReference>
<feature type="compositionally biased region" description="Low complexity" evidence="7">
    <location>
        <begin position="157"/>
        <end position="196"/>
    </location>
</feature>
<organism evidence="10 11">
    <name type="scientific">Boletus edulis BED1</name>
    <dbReference type="NCBI Taxonomy" id="1328754"/>
    <lineage>
        <taxon>Eukaryota</taxon>
        <taxon>Fungi</taxon>
        <taxon>Dikarya</taxon>
        <taxon>Basidiomycota</taxon>
        <taxon>Agaricomycotina</taxon>
        <taxon>Agaricomycetes</taxon>
        <taxon>Agaricomycetidae</taxon>
        <taxon>Boletales</taxon>
        <taxon>Boletineae</taxon>
        <taxon>Boletaceae</taxon>
        <taxon>Boletoideae</taxon>
        <taxon>Boletus</taxon>
    </lineage>
</organism>
<feature type="compositionally biased region" description="Low complexity" evidence="7">
    <location>
        <begin position="482"/>
        <end position="504"/>
    </location>
</feature>
<gene>
    <name evidence="10" type="ORF">L210DRAFT_3755937</name>
</gene>
<dbReference type="InterPro" id="IPR008984">
    <property type="entry name" value="SMAD_FHA_dom_sf"/>
</dbReference>
<feature type="compositionally biased region" description="Low complexity" evidence="7">
    <location>
        <begin position="350"/>
        <end position="359"/>
    </location>
</feature>
<feature type="domain" description="Fork-head" evidence="9">
    <location>
        <begin position="258"/>
        <end position="348"/>
    </location>
</feature>
<comment type="caution">
    <text evidence="10">The sequence shown here is derived from an EMBL/GenBank/DDBJ whole genome shotgun (WGS) entry which is preliminary data.</text>
</comment>
<dbReference type="CDD" id="cd00059">
    <property type="entry name" value="FH_FOX"/>
    <property type="match status" value="1"/>
</dbReference>
<feature type="compositionally biased region" description="Pro residues" evidence="7">
    <location>
        <begin position="197"/>
        <end position="210"/>
    </location>
</feature>
<dbReference type="PANTHER" id="PTHR45881:SF5">
    <property type="entry name" value="FORK-HEAD DOMAIN-CONTAINING PROTEIN"/>
    <property type="match status" value="1"/>
</dbReference>
<keyword evidence="3 6" id="KW-0238">DNA-binding</keyword>
<feature type="compositionally biased region" description="Pro residues" evidence="7">
    <location>
        <begin position="247"/>
        <end position="258"/>
    </location>
</feature>
<dbReference type="GO" id="GO:0000978">
    <property type="term" value="F:RNA polymerase II cis-regulatory region sequence-specific DNA binding"/>
    <property type="evidence" value="ECO:0007669"/>
    <property type="project" value="TreeGrafter"/>
</dbReference>
<dbReference type="CDD" id="cd22701">
    <property type="entry name" value="FHA_FKH1-like"/>
    <property type="match status" value="1"/>
</dbReference>
<accession>A0AAD4C6V2</accession>
<dbReference type="PRINTS" id="PR00053">
    <property type="entry name" value="FORKHEAD"/>
</dbReference>
<evidence type="ECO:0000256" key="7">
    <source>
        <dbReference type="SAM" id="MobiDB-lite"/>
    </source>
</evidence>
<name>A0AAD4C6V2_BOLED</name>
<evidence type="ECO:0000256" key="3">
    <source>
        <dbReference type="ARBA" id="ARBA00023125"/>
    </source>
</evidence>
<dbReference type="AlphaFoldDB" id="A0AAD4C6V2"/>
<keyword evidence="2" id="KW-0805">Transcription regulation</keyword>
<feature type="region of interest" description="Disordered" evidence="7">
    <location>
        <begin position="730"/>
        <end position="750"/>
    </location>
</feature>
<feature type="region of interest" description="Disordered" evidence="7">
    <location>
        <begin position="343"/>
        <end position="407"/>
    </location>
</feature>
<reference evidence="10" key="2">
    <citation type="journal article" date="2020" name="Nat. Commun.">
        <title>Large-scale genome sequencing of mycorrhizal fungi provides insights into the early evolution of symbiotic traits.</title>
        <authorList>
            <person name="Miyauchi S."/>
            <person name="Kiss E."/>
            <person name="Kuo A."/>
            <person name="Drula E."/>
            <person name="Kohler A."/>
            <person name="Sanchez-Garcia M."/>
            <person name="Morin E."/>
            <person name="Andreopoulos B."/>
            <person name="Barry K.W."/>
            <person name="Bonito G."/>
            <person name="Buee M."/>
            <person name="Carver A."/>
            <person name="Chen C."/>
            <person name="Cichocki N."/>
            <person name="Clum A."/>
            <person name="Culley D."/>
            <person name="Crous P.W."/>
            <person name="Fauchery L."/>
            <person name="Girlanda M."/>
            <person name="Hayes R.D."/>
            <person name="Keri Z."/>
            <person name="LaButti K."/>
            <person name="Lipzen A."/>
            <person name="Lombard V."/>
            <person name="Magnuson J."/>
            <person name="Maillard F."/>
            <person name="Murat C."/>
            <person name="Nolan M."/>
            <person name="Ohm R.A."/>
            <person name="Pangilinan J."/>
            <person name="Pereira M.F."/>
            <person name="Perotto S."/>
            <person name="Peter M."/>
            <person name="Pfister S."/>
            <person name="Riley R."/>
            <person name="Sitrit Y."/>
            <person name="Stielow J.B."/>
            <person name="Szollosi G."/>
            <person name="Zifcakova L."/>
            <person name="Stursova M."/>
            <person name="Spatafora J.W."/>
            <person name="Tedersoo L."/>
            <person name="Vaario L.M."/>
            <person name="Yamada A."/>
            <person name="Yan M."/>
            <person name="Wang P."/>
            <person name="Xu J."/>
            <person name="Bruns T."/>
            <person name="Baldrian P."/>
            <person name="Vilgalys R."/>
            <person name="Dunand C."/>
            <person name="Henrissat B."/>
            <person name="Grigoriev I.V."/>
            <person name="Hibbett D."/>
            <person name="Nagy L.G."/>
            <person name="Martin F.M."/>
        </authorList>
    </citation>
    <scope>NUCLEOTIDE SEQUENCE</scope>
    <source>
        <strain evidence="10">BED1</strain>
    </source>
</reference>
<dbReference type="GO" id="GO:0005634">
    <property type="term" value="C:nucleus"/>
    <property type="evidence" value="ECO:0007669"/>
    <property type="project" value="UniProtKB-SubCell"/>
</dbReference>
<keyword evidence="4" id="KW-0804">Transcription</keyword>
<dbReference type="Gene3D" id="1.10.10.10">
    <property type="entry name" value="Winged helix-like DNA-binding domain superfamily/Winged helix DNA-binding domain"/>
    <property type="match status" value="1"/>
</dbReference>
<evidence type="ECO:0000256" key="1">
    <source>
        <dbReference type="ARBA" id="ARBA00004123"/>
    </source>
</evidence>
<evidence type="ECO:0000313" key="10">
    <source>
        <dbReference type="EMBL" id="KAF8450318.1"/>
    </source>
</evidence>
<dbReference type="EMBL" id="WHUW01000002">
    <property type="protein sequence ID" value="KAF8450318.1"/>
    <property type="molecule type" value="Genomic_DNA"/>
</dbReference>
<sequence length="750" mass="79055">MSPSAVSSPSPAIPVPLPAIPTDNAPADAPARISAYYSLVFPNITFFLQTLTVTIGRRCLPPTSASLNSTDGLTSSQSPVDVDLGPLKSVSRLHARIEYEEEEARFVLVVIGRNGAWVDGVWSGAGSRVPLGERSQIQIASRTFHFVLPPPATVEDSPSPSSASSVQRARSPSVDITSISPPSSLPSHSPSPRTAPSLPPPKPSRSPDPQLPNSNTIPRIKAPSASTSTSLPTSAASTSKKRKKASNPPPKPDVMPPKPSFTYAQLCYRAIKAMGGKATLQDICGWMMDNYDWYRYNEGAGWENSVRHNLSSGRAFKKMERSTGEHGKGFFWSIDPQYEHTFEEQEARAAAHAQSASSSTFPVSGKDSGGKSARKKDKAPLDPPLKRSVKSGAGPLPPPLTSTPLAFPLKSASGCKTQAPSPGRLFTTVPRTITTGNFGLVAQETKSEPVDPPRITAAVGGSLTMLSSVASSAGTSTNTPTPRVVSASSNSSSSTDVPSSSSASSSPFAALPASVCLPIVIGPVPSSHPSSGTPDPPPIMLHNNTLVLSPVIFSSLAPEQLKALEEMGAQKALEVLQGHIVRYLKERMGKKKRKKANASGNSDGTFGKGGTKTGKGDASELSSLFTTAPLPLRTAQSTPTSQVPVPTHISTTETTFSDICTPAIESLAEGPKDGVPFSVDDNPPIHAPVSDNSRPQFPTIVVVDEDEEEGRVAKRRKLGNEAEIETLLTHEGSTAQVPRDVDEDIEVDVC</sequence>
<feature type="region of interest" description="Disordered" evidence="7">
    <location>
        <begin position="470"/>
        <end position="504"/>
    </location>
</feature>
<dbReference type="SUPFAM" id="SSF46785">
    <property type="entry name" value="Winged helix' DNA-binding domain"/>
    <property type="match status" value="1"/>
</dbReference>
<evidence type="ECO:0000256" key="5">
    <source>
        <dbReference type="ARBA" id="ARBA00023242"/>
    </source>
</evidence>
<reference evidence="10" key="1">
    <citation type="submission" date="2019-10" db="EMBL/GenBank/DDBJ databases">
        <authorList>
            <consortium name="DOE Joint Genome Institute"/>
            <person name="Kuo A."/>
            <person name="Miyauchi S."/>
            <person name="Kiss E."/>
            <person name="Drula E."/>
            <person name="Kohler A."/>
            <person name="Sanchez-Garcia M."/>
            <person name="Andreopoulos B."/>
            <person name="Barry K.W."/>
            <person name="Bonito G."/>
            <person name="Buee M."/>
            <person name="Carver A."/>
            <person name="Chen C."/>
            <person name="Cichocki N."/>
            <person name="Clum A."/>
            <person name="Culley D."/>
            <person name="Crous P.W."/>
            <person name="Fauchery L."/>
            <person name="Girlanda M."/>
            <person name="Hayes R."/>
            <person name="Keri Z."/>
            <person name="LaButti K."/>
            <person name="Lipzen A."/>
            <person name="Lombard V."/>
            <person name="Magnuson J."/>
            <person name="Maillard F."/>
            <person name="Morin E."/>
            <person name="Murat C."/>
            <person name="Nolan M."/>
            <person name="Ohm R."/>
            <person name="Pangilinan J."/>
            <person name="Pereira M."/>
            <person name="Perotto S."/>
            <person name="Peter M."/>
            <person name="Riley R."/>
            <person name="Sitrit Y."/>
            <person name="Stielow B."/>
            <person name="Szollosi G."/>
            <person name="Zifcakova L."/>
            <person name="Stursova M."/>
            <person name="Spatafora J.W."/>
            <person name="Tedersoo L."/>
            <person name="Vaario L.-M."/>
            <person name="Yamada A."/>
            <person name="Yan M."/>
            <person name="Wang P."/>
            <person name="Xu J."/>
            <person name="Bruns T."/>
            <person name="Baldrian P."/>
            <person name="Vilgalys R."/>
            <person name="Henrissat B."/>
            <person name="Grigoriev I.V."/>
            <person name="Hibbett D."/>
            <person name="Nagy L.G."/>
            <person name="Martin F.M."/>
        </authorList>
    </citation>
    <scope>NUCLEOTIDE SEQUENCE</scope>
    <source>
        <strain evidence="10">BED1</strain>
    </source>
</reference>
<feature type="region of interest" description="Disordered" evidence="7">
    <location>
        <begin position="150"/>
        <end position="258"/>
    </location>
</feature>
<dbReference type="InterPro" id="IPR036390">
    <property type="entry name" value="WH_DNA-bd_sf"/>
</dbReference>
<feature type="domain" description="FHA" evidence="8">
    <location>
        <begin position="53"/>
        <end position="123"/>
    </location>
</feature>
<dbReference type="Pfam" id="PF00250">
    <property type="entry name" value="Forkhead"/>
    <property type="match status" value="1"/>
</dbReference>
<dbReference type="InterPro" id="IPR000253">
    <property type="entry name" value="FHA_dom"/>
</dbReference>
<evidence type="ECO:0000256" key="2">
    <source>
        <dbReference type="ARBA" id="ARBA00023015"/>
    </source>
</evidence>
<keyword evidence="11" id="KW-1185">Reference proteome</keyword>
<protein>
    <submittedName>
        <fullName evidence="10">Uncharacterized protein</fullName>
    </submittedName>
</protein>
<evidence type="ECO:0000256" key="4">
    <source>
        <dbReference type="ARBA" id="ARBA00023163"/>
    </source>
</evidence>
<keyword evidence="5 6" id="KW-0539">Nucleus</keyword>
<feature type="compositionally biased region" description="Low complexity" evidence="7">
    <location>
        <begin position="222"/>
        <end position="238"/>
    </location>
</feature>
<feature type="compositionally biased region" description="Polar residues" evidence="7">
    <location>
        <begin position="470"/>
        <end position="481"/>
    </location>
</feature>
<dbReference type="SMART" id="SM00339">
    <property type="entry name" value="FH"/>
    <property type="match status" value="1"/>
</dbReference>
<evidence type="ECO:0000259" key="8">
    <source>
        <dbReference type="PROSITE" id="PS50006"/>
    </source>
</evidence>
<dbReference type="PROSITE" id="PS50006">
    <property type="entry name" value="FHA_DOMAIN"/>
    <property type="match status" value="1"/>
</dbReference>
<evidence type="ECO:0000313" key="11">
    <source>
        <dbReference type="Proteomes" id="UP001194468"/>
    </source>
</evidence>
<dbReference type="InterPro" id="IPR036388">
    <property type="entry name" value="WH-like_DNA-bd_sf"/>
</dbReference>
<proteinExistence type="predicted"/>
<dbReference type="Pfam" id="PF00498">
    <property type="entry name" value="FHA"/>
    <property type="match status" value="1"/>
</dbReference>
<dbReference type="PROSITE" id="PS50039">
    <property type="entry name" value="FORK_HEAD_3"/>
    <property type="match status" value="1"/>
</dbReference>
<dbReference type="PANTHER" id="PTHR45881">
    <property type="entry name" value="CHECKPOINT SUPPRESSOR 1-LIKE, ISOFORM A-RELATED"/>
    <property type="match status" value="1"/>
</dbReference>
<dbReference type="Proteomes" id="UP001194468">
    <property type="component" value="Unassembled WGS sequence"/>
</dbReference>
<feature type="compositionally biased region" description="Acidic residues" evidence="7">
    <location>
        <begin position="741"/>
        <end position="750"/>
    </location>
</feature>
<dbReference type="SUPFAM" id="SSF49879">
    <property type="entry name" value="SMAD/FHA domain"/>
    <property type="match status" value="1"/>
</dbReference>